<feature type="region of interest" description="Disordered" evidence="2">
    <location>
        <begin position="272"/>
        <end position="291"/>
    </location>
</feature>
<dbReference type="SUPFAM" id="SSF54928">
    <property type="entry name" value="RNA-binding domain, RBD"/>
    <property type="match status" value="1"/>
</dbReference>
<organism evidence="4 6">
    <name type="scientific">Rotaria sordida</name>
    <dbReference type="NCBI Taxonomy" id="392033"/>
    <lineage>
        <taxon>Eukaryota</taxon>
        <taxon>Metazoa</taxon>
        <taxon>Spiralia</taxon>
        <taxon>Gnathifera</taxon>
        <taxon>Rotifera</taxon>
        <taxon>Eurotatoria</taxon>
        <taxon>Bdelloidea</taxon>
        <taxon>Philodinida</taxon>
        <taxon>Philodinidae</taxon>
        <taxon>Rotaria</taxon>
    </lineage>
</organism>
<dbReference type="Pfam" id="PF00076">
    <property type="entry name" value="RRM_1"/>
    <property type="match status" value="1"/>
</dbReference>
<dbReference type="Proteomes" id="UP000663870">
    <property type="component" value="Unassembled WGS sequence"/>
</dbReference>
<evidence type="ECO:0000313" key="4">
    <source>
        <dbReference type="EMBL" id="CAF0873040.1"/>
    </source>
</evidence>
<dbReference type="InterPro" id="IPR012677">
    <property type="entry name" value="Nucleotide-bd_a/b_plait_sf"/>
</dbReference>
<dbReference type="Gene3D" id="3.30.70.330">
    <property type="match status" value="1"/>
</dbReference>
<evidence type="ECO:0000313" key="7">
    <source>
        <dbReference type="Proteomes" id="UP000663870"/>
    </source>
</evidence>
<dbReference type="Proteomes" id="UP000663854">
    <property type="component" value="Unassembled WGS sequence"/>
</dbReference>
<keyword evidence="7" id="KW-1185">Reference proteome</keyword>
<evidence type="ECO:0000256" key="2">
    <source>
        <dbReference type="SAM" id="MobiDB-lite"/>
    </source>
</evidence>
<dbReference type="SMART" id="SM00360">
    <property type="entry name" value="RRM"/>
    <property type="match status" value="1"/>
</dbReference>
<feature type="region of interest" description="Disordered" evidence="2">
    <location>
        <begin position="228"/>
        <end position="248"/>
    </location>
</feature>
<dbReference type="EMBL" id="CAJNOH010000106">
    <property type="protein sequence ID" value="CAF0873040.1"/>
    <property type="molecule type" value="Genomic_DNA"/>
</dbReference>
<dbReference type="InterPro" id="IPR035979">
    <property type="entry name" value="RBD_domain_sf"/>
</dbReference>
<feature type="domain" description="RRM" evidence="3">
    <location>
        <begin position="31"/>
        <end position="102"/>
    </location>
</feature>
<dbReference type="InterPro" id="IPR050441">
    <property type="entry name" value="RBM"/>
</dbReference>
<feature type="compositionally biased region" description="Low complexity" evidence="2">
    <location>
        <begin position="146"/>
        <end position="160"/>
    </location>
</feature>
<evidence type="ECO:0000313" key="6">
    <source>
        <dbReference type="Proteomes" id="UP000663854"/>
    </source>
</evidence>
<keyword evidence="1" id="KW-0694">RNA-binding</keyword>
<feature type="compositionally biased region" description="Polar residues" evidence="2">
    <location>
        <begin position="132"/>
        <end position="145"/>
    </location>
</feature>
<evidence type="ECO:0000313" key="5">
    <source>
        <dbReference type="EMBL" id="CAF0917984.1"/>
    </source>
</evidence>
<dbReference type="AlphaFoldDB" id="A0A813XWP0"/>
<name>A0A813XWP0_9BILA</name>
<accession>A0A813XWP0</accession>
<dbReference type="PROSITE" id="PS50102">
    <property type="entry name" value="RRM"/>
    <property type="match status" value="1"/>
</dbReference>
<feature type="compositionally biased region" description="Basic residues" evidence="2">
    <location>
        <begin position="279"/>
        <end position="291"/>
    </location>
</feature>
<proteinExistence type="predicted"/>
<dbReference type="GO" id="GO:0003723">
    <property type="term" value="F:RNA binding"/>
    <property type="evidence" value="ECO:0007669"/>
    <property type="project" value="UniProtKB-UniRule"/>
</dbReference>
<dbReference type="CDD" id="cd00590">
    <property type="entry name" value="RRM_SF"/>
    <property type="match status" value="1"/>
</dbReference>
<feature type="region of interest" description="Disordered" evidence="2">
    <location>
        <begin position="114"/>
        <end position="168"/>
    </location>
</feature>
<comment type="caution">
    <text evidence="4">The sequence shown here is derived from an EMBL/GenBank/DDBJ whole genome shotgun (WGS) entry which is preliminary data.</text>
</comment>
<sequence length="398" mass="44256">MFTSTNQNVFNPTKKLNINASTPTNSQIATCKLFVGNLATHTTGAHLQSIFHSYGQVIECVKVRERYGFVRFATGEEAQRALVACNGIQLNGYPMIVEYAQNEILISPLSPRTNNTSSSAPFRPHPYHAGRSTISHQTDTKLTTPITINTNSRHSTNNNSNRDDIPLLSVATTTTTTTTTATTTDTNNKYSTSTLNPDASSFTISFSPSSSSQQTHLLNNKNSNIENISSTSDYHSQSGVLSSSDSSSIRSTGSLSPSILSAISPSILFPFDSPDNEHKHKNKNKNKYNHNHNHHRININEKRQTTNSSLNLFIGDKILSLYGSTTHIDTNNNQSTIMNLNIQERNCTSLQFDSRDIDPRDPIFIWNFVFYPDVSISPFVKRGDIKTLLERRVSLYSR</sequence>
<gene>
    <name evidence="5" type="ORF">JXQ802_LOCUS9979</name>
    <name evidence="4" type="ORF">PYM288_LOCUS8145</name>
</gene>
<dbReference type="InterPro" id="IPR000504">
    <property type="entry name" value="RRM_dom"/>
</dbReference>
<reference evidence="4" key="1">
    <citation type="submission" date="2021-02" db="EMBL/GenBank/DDBJ databases">
        <authorList>
            <person name="Nowell W R."/>
        </authorList>
    </citation>
    <scope>NUCLEOTIDE SEQUENCE</scope>
</reference>
<dbReference type="EMBL" id="CAJNOL010000187">
    <property type="protein sequence ID" value="CAF0917984.1"/>
    <property type="molecule type" value="Genomic_DNA"/>
</dbReference>
<protein>
    <recommendedName>
        <fullName evidence="3">RRM domain-containing protein</fullName>
    </recommendedName>
</protein>
<evidence type="ECO:0000259" key="3">
    <source>
        <dbReference type="PROSITE" id="PS50102"/>
    </source>
</evidence>
<dbReference type="PANTHER" id="PTHR48034">
    <property type="entry name" value="TRANSFORMER-2 SEX-DETERMINING PROTEIN-RELATED"/>
    <property type="match status" value="1"/>
</dbReference>
<evidence type="ECO:0000256" key="1">
    <source>
        <dbReference type="PROSITE-ProRule" id="PRU00176"/>
    </source>
</evidence>